<reference evidence="2 3" key="1">
    <citation type="submission" date="2017-05" db="EMBL/GenBank/DDBJ databases">
        <title>Vagococcus spp. assemblies.</title>
        <authorList>
            <person name="Gulvik C.A."/>
        </authorList>
    </citation>
    <scope>NUCLEOTIDE SEQUENCE [LARGE SCALE GENOMIC DNA]</scope>
    <source>
        <strain evidence="2 3">CCUG 41755</strain>
    </source>
</reference>
<evidence type="ECO:0000313" key="2">
    <source>
        <dbReference type="EMBL" id="RSU05022.1"/>
    </source>
</evidence>
<sequence length="481" mass="57268">MVINLLTTNDEKKLLILAHFETNNHSPITLVKIKEFTELSTFKSVNLLDELTDELSRFQFNCSIENNNNKEFTSFGINTEVINQYRLLLLKQSPYFKIFMFYFLNGKNFNLLTQSLNISQSNAYILVKNLNGILKPYNMKIHNKKLVGDERQIRLKTFEMFNFYFKGMEFPFEEALFKKIEPLIFELSKAIPMNKTPNLVLKLRIFLAINYLRINQNFTIEPSVERNFNIENSLELKRLFKVWENRLLKISHTELDGVIFYSEYQYLLEFLFSETLINYDTILDNVEIPEIVEERSNEFLKLLINMNYLEIDSPNFYKLEKKCYSIFFKRFFYSYQIDSFYDKTSYEQYSELYPNVSGVIMTYLELIEQNDFSNPENILLYYDLLFALLTLLPVSTFEPPIHICVDFSRGDSYTEHIKNNIRSFNSLEIHFDDIITDETSLYISDFATYEYRIPQVIWRNPPTTNDWKILGNTLIALKQEI</sequence>
<comment type="caution">
    <text evidence="2">The sequence shown here is derived from an EMBL/GenBank/DDBJ whole genome shotgun (WGS) entry which is preliminary data.</text>
</comment>
<dbReference type="OrthoDB" id="2143991at2"/>
<dbReference type="InterPro" id="IPR007737">
    <property type="entry name" value="Mga_HTH"/>
</dbReference>
<feature type="domain" description="Mga helix-turn-helix" evidence="1">
    <location>
        <begin position="83"/>
        <end position="159"/>
    </location>
</feature>
<gene>
    <name evidence="2" type="ORF">CBF31_03120</name>
</gene>
<name>A0A430ACT7_9ENTE</name>
<organism evidence="2 3">
    <name type="scientific">Vagococcus fessus</name>
    <dbReference type="NCBI Taxonomy" id="120370"/>
    <lineage>
        <taxon>Bacteria</taxon>
        <taxon>Bacillati</taxon>
        <taxon>Bacillota</taxon>
        <taxon>Bacilli</taxon>
        <taxon>Lactobacillales</taxon>
        <taxon>Enterococcaceae</taxon>
        <taxon>Vagococcus</taxon>
    </lineage>
</organism>
<proteinExistence type="predicted"/>
<evidence type="ECO:0000313" key="3">
    <source>
        <dbReference type="Proteomes" id="UP000287101"/>
    </source>
</evidence>
<dbReference type="AlphaFoldDB" id="A0A430ACT7"/>
<dbReference type="EMBL" id="NGJY01000001">
    <property type="protein sequence ID" value="RSU05022.1"/>
    <property type="molecule type" value="Genomic_DNA"/>
</dbReference>
<keyword evidence="3" id="KW-1185">Reference proteome</keyword>
<evidence type="ECO:0000259" key="1">
    <source>
        <dbReference type="Pfam" id="PF05043"/>
    </source>
</evidence>
<accession>A0A430ACT7</accession>
<dbReference type="Pfam" id="PF05043">
    <property type="entry name" value="Mga"/>
    <property type="match status" value="1"/>
</dbReference>
<protein>
    <recommendedName>
        <fullName evidence="1">Mga helix-turn-helix domain-containing protein</fullName>
    </recommendedName>
</protein>
<dbReference type="Proteomes" id="UP000287101">
    <property type="component" value="Unassembled WGS sequence"/>
</dbReference>